<evidence type="ECO:0000313" key="3">
    <source>
        <dbReference type="Proteomes" id="UP000549394"/>
    </source>
</evidence>
<reference evidence="2 3" key="1">
    <citation type="submission" date="2020-08" db="EMBL/GenBank/DDBJ databases">
        <authorList>
            <person name="Hejnol A."/>
        </authorList>
    </citation>
    <scope>NUCLEOTIDE SEQUENCE [LARGE SCALE GENOMIC DNA]</scope>
</reference>
<organism evidence="2 3">
    <name type="scientific">Dimorphilus gyrociliatus</name>
    <dbReference type="NCBI Taxonomy" id="2664684"/>
    <lineage>
        <taxon>Eukaryota</taxon>
        <taxon>Metazoa</taxon>
        <taxon>Spiralia</taxon>
        <taxon>Lophotrochozoa</taxon>
        <taxon>Annelida</taxon>
        <taxon>Polychaeta</taxon>
        <taxon>Polychaeta incertae sedis</taxon>
        <taxon>Dinophilidae</taxon>
        <taxon>Dimorphilus</taxon>
    </lineage>
</organism>
<dbReference type="EMBL" id="CAJFCJ010000006">
    <property type="protein sequence ID" value="CAD5115232.1"/>
    <property type="molecule type" value="Genomic_DNA"/>
</dbReference>
<gene>
    <name evidence="2" type="ORF">DGYR_LOCUS3988</name>
</gene>
<dbReference type="Proteomes" id="UP000549394">
    <property type="component" value="Unassembled WGS sequence"/>
</dbReference>
<protein>
    <submittedName>
        <fullName evidence="2">DgyrCDS4225</fullName>
    </submittedName>
</protein>
<dbReference type="Pfam" id="PF16206">
    <property type="entry name" value="Mon2_C"/>
    <property type="match status" value="1"/>
</dbReference>
<dbReference type="InterPro" id="IPR032817">
    <property type="entry name" value="Mon2_C"/>
</dbReference>
<name>A0A7I8VFU9_9ANNE</name>
<sequence>MPDSYIVHKTPERFCYAFGRILEEKYSQVRSNTWITAITCLLDVLQVGIPVSLKNQAEFAGMWKALAPCLENFLFCPNEAPSSLTAEEHEEHEALDVRVVSLLRDEVLPHSDAVPRPFLVHAMNLLNRGSIHSAAQGPFIDTESSRTLREDFAKTCFETLLQFSFISKQAAWAEGSLTKLAVSALVQRCHAVLCKYVEDERLSGKCPLPRARTSEMTSVLKAIATLLVTLKKSEVTDVDEDIWRQVIDMYPVLVDCTISTCPRVSKALRQALQEYGGLLHHPTKK</sequence>
<feature type="domain" description="Mon2 C-terminal" evidence="1">
    <location>
        <begin position="22"/>
        <end position="282"/>
    </location>
</feature>
<evidence type="ECO:0000313" key="2">
    <source>
        <dbReference type="EMBL" id="CAD5115232.1"/>
    </source>
</evidence>
<evidence type="ECO:0000259" key="1">
    <source>
        <dbReference type="Pfam" id="PF16206"/>
    </source>
</evidence>
<dbReference type="OrthoDB" id="294853at2759"/>
<dbReference type="AlphaFoldDB" id="A0A7I8VFU9"/>
<accession>A0A7I8VFU9</accession>
<comment type="caution">
    <text evidence="2">The sequence shown here is derived from an EMBL/GenBank/DDBJ whole genome shotgun (WGS) entry which is preliminary data.</text>
</comment>
<proteinExistence type="predicted"/>
<keyword evidence="3" id="KW-1185">Reference proteome</keyword>